<dbReference type="STRING" id="1712654.A7C91_09795"/>
<proteinExistence type="predicted"/>
<gene>
    <name evidence="2" type="ORF">A7C91_09795</name>
</gene>
<organism evidence="2 3">
    <name type="scientific">Thermococcus piezophilus</name>
    <dbReference type="NCBI Taxonomy" id="1712654"/>
    <lineage>
        <taxon>Archaea</taxon>
        <taxon>Methanobacteriati</taxon>
        <taxon>Methanobacteriota</taxon>
        <taxon>Thermococci</taxon>
        <taxon>Thermococcales</taxon>
        <taxon>Thermococcaceae</taxon>
        <taxon>Thermococcus</taxon>
    </lineage>
</organism>
<keyword evidence="1" id="KW-0175">Coiled coil</keyword>
<dbReference type="AlphaFoldDB" id="A0A172WIZ9"/>
<dbReference type="EMBL" id="CP015520">
    <property type="protein sequence ID" value="ANF23421.1"/>
    <property type="molecule type" value="Genomic_DNA"/>
</dbReference>
<dbReference type="Proteomes" id="UP000076969">
    <property type="component" value="Chromosome"/>
</dbReference>
<name>A0A172WIZ9_9EURY</name>
<keyword evidence="3" id="KW-1185">Reference proteome</keyword>
<dbReference type="Gene3D" id="3.40.50.12090">
    <property type="match status" value="1"/>
</dbReference>
<evidence type="ECO:0000313" key="3">
    <source>
        <dbReference type="Proteomes" id="UP000076969"/>
    </source>
</evidence>
<dbReference type="OrthoDB" id="86217at2157"/>
<dbReference type="KEGG" id="tpie:A7C91_09795"/>
<evidence type="ECO:0000313" key="2">
    <source>
        <dbReference type="EMBL" id="ANF23421.1"/>
    </source>
</evidence>
<feature type="coiled-coil region" evidence="1">
    <location>
        <begin position="317"/>
        <end position="361"/>
    </location>
</feature>
<reference evidence="3" key="1">
    <citation type="journal article" date="2016" name="Syst. Appl. Microbiol.">
        <title>Thermococcus piezophilus sp. nov., a novel hyperthermophilic and piezophilic archaeon with a broad pressure range for growth, isolated from a deepest hydrothermal vent at the Mid-Cayman Rise.</title>
        <authorList>
            <person name="Dalmasso C."/>
            <person name="Oger P."/>
            <person name="Selva G."/>
            <person name="Courtine D."/>
            <person name="L'Haridon S."/>
            <person name="Garlaschelli A."/>
            <person name="Roussel E."/>
            <person name="Miyazaki J."/>
            <person name="Reveillaud J."/>
            <person name="Jebbar M."/>
            <person name="Takai K."/>
            <person name="Maignien L."/>
            <person name="Alain K."/>
        </authorList>
    </citation>
    <scope>NUCLEOTIDE SEQUENCE [LARGE SCALE GENOMIC DNA]</scope>
    <source>
        <strain evidence="3">CDGS</strain>
    </source>
</reference>
<protein>
    <recommendedName>
        <fullName evidence="4">Cell wall-binding repeat 2 family protein</fullName>
    </recommendedName>
</protein>
<evidence type="ECO:0000256" key="1">
    <source>
        <dbReference type="SAM" id="Coils"/>
    </source>
</evidence>
<sequence>MMWKKVIALLFGMMLITTTLAFGRVSAGETSATVILVSDNEADCALAEYLANLTGAVIITTAWGVYYPNVTAEIMSYAPDEVIIIGGPDAVVDQYVEDLEGLNITVERWWGRNRYETNLAVINNATVKLKIKFENSVIVVPGNDTAGIEVALRRALKVHGIIIFVNNSTDITQVMMKIQLRPKNITIIRSHVMKGVAERVRERLSEGAFDNETPFNVTEVEVNVTWEVALKAINMGEERITTAEELLANVTLPEQKEWLAEKMLNLAKKELERAKEAYDEGKYGRAYGQATAAKAHAEFVIRIASKEWNMKVKFDPMRRAEITLHRLEAQIKVLEKAGIDVSELENLVEQLKASIENNDVETASALLMKLESTLRELYMSGKPHIKGHRKLPVHGGAP</sequence>
<evidence type="ECO:0008006" key="4">
    <source>
        <dbReference type="Google" id="ProtNLM"/>
    </source>
</evidence>
<accession>A0A172WIZ9</accession>